<evidence type="ECO:0000256" key="1">
    <source>
        <dbReference type="ARBA" id="ARBA00022679"/>
    </source>
</evidence>
<feature type="transmembrane region" description="Helical" evidence="5">
    <location>
        <begin position="41"/>
        <end position="58"/>
    </location>
</feature>
<dbReference type="PANTHER" id="PTHR24421:SF63">
    <property type="entry name" value="SENSOR HISTIDINE KINASE DESK"/>
    <property type="match status" value="1"/>
</dbReference>
<keyword evidence="5" id="KW-0472">Membrane</keyword>
<dbReference type="Gene3D" id="3.30.565.10">
    <property type="entry name" value="Histidine kinase-like ATPase, C-terminal domain"/>
    <property type="match status" value="1"/>
</dbReference>
<dbReference type="InterPro" id="IPR011712">
    <property type="entry name" value="Sig_transdc_His_kin_sub3_dim/P"/>
</dbReference>
<feature type="transmembrane region" description="Helical" evidence="5">
    <location>
        <begin position="107"/>
        <end position="125"/>
    </location>
</feature>
<reference evidence="7 8" key="1">
    <citation type="submission" date="2020-08" db="EMBL/GenBank/DDBJ databases">
        <title>Novel species isolated from subtropical streams in China.</title>
        <authorList>
            <person name="Lu H."/>
        </authorList>
    </citation>
    <scope>NUCLEOTIDE SEQUENCE [LARGE SCALE GENOMIC DNA]</scope>
    <source>
        <strain evidence="7 8">CY22W</strain>
    </source>
</reference>
<dbReference type="RefSeq" id="WP_186903110.1">
    <property type="nucleotide sequence ID" value="NZ_JACOGD010000003.1"/>
</dbReference>
<organism evidence="7 8">
    <name type="scientific">Undibacterium curvum</name>
    <dbReference type="NCBI Taxonomy" id="2762294"/>
    <lineage>
        <taxon>Bacteria</taxon>
        <taxon>Pseudomonadati</taxon>
        <taxon>Pseudomonadota</taxon>
        <taxon>Betaproteobacteria</taxon>
        <taxon>Burkholderiales</taxon>
        <taxon>Oxalobacteraceae</taxon>
        <taxon>Undibacterium</taxon>
    </lineage>
</organism>
<feature type="coiled-coil region" evidence="4">
    <location>
        <begin position="201"/>
        <end position="228"/>
    </location>
</feature>
<dbReference type="Gene3D" id="1.20.5.1930">
    <property type="match status" value="1"/>
</dbReference>
<sequence length="363" mass="40003">MTKLGFPRLPQRYGKAPYFWLLSLVMMVWKFVYVTPTTTEILLLSASILLFLPLYLWSFSVQQSQLYSTILMTALLGIGWAPFNFGSSTFCIFAASMCSRISPGRSAYRVLALLQLSVVAATVLLALPPQFWVTALVFGTSVGVSAIIAAQLDLSKESLLRKQEEVEYLATLAERERIARDMHDLLGHNLSVITLKAELARKLFERDAVAAKQEIQDIEQTARQALHEVRQAISGYRSAGLSHEIKNARHVLDAAQIQVVTELEELTLPAALENVMALILREAVTNIIRHAQASICVIQLRRITDQAVLSIRDDGIAGSLSALKKGNGMLGMLERAHSVGGQLTLDTSQGMQIVLSLPMEVQA</sequence>
<gene>
    <name evidence="7" type="ORF">H8K43_06580</name>
</gene>
<dbReference type="InterPro" id="IPR036890">
    <property type="entry name" value="HATPase_C_sf"/>
</dbReference>
<keyword evidence="4" id="KW-0175">Coiled coil</keyword>
<keyword evidence="2 7" id="KW-0418">Kinase</keyword>
<evidence type="ECO:0000256" key="5">
    <source>
        <dbReference type="SAM" id="Phobius"/>
    </source>
</evidence>
<evidence type="ECO:0000256" key="3">
    <source>
        <dbReference type="ARBA" id="ARBA00023012"/>
    </source>
</evidence>
<feature type="transmembrane region" description="Helical" evidence="5">
    <location>
        <begin position="16"/>
        <end position="34"/>
    </location>
</feature>
<proteinExistence type="predicted"/>
<name>A0ABR7A326_9BURK</name>
<keyword evidence="3" id="KW-0902">Two-component regulatory system</keyword>
<feature type="domain" description="Signal transduction histidine kinase subgroup 3 dimerisation and phosphoacceptor" evidence="6">
    <location>
        <begin position="174"/>
        <end position="240"/>
    </location>
</feature>
<evidence type="ECO:0000256" key="4">
    <source>
        <dbReference type="SAM" id="Coils"/>
    </source>
</evidence>
<evidence type="ECO:0000259" key="6">
    <source>
        <dbReference type="Pfam" id="PF07730"/>
    </source>
</evidence>
<keyword evidence="5" id="KW-0812">Transmembrane</keyword>
<dbReference type="GO" id="GO:0016301">
    <property type="term" value="F:kinase activity"/>
    <property type="evidence" value="ECO:0007669"/>
    <property type="project" value="UniProtKB-KW"/>
</dbReference>
<accession>A0ABR7A326</accession>
<keyword evidence="8" id="KW-1185">Reference proteome</keyword>
<dbReference type="InterPro" id="IPR050482">
    <property type="entry name" value="Sensor_HK_TwoCompSys"/>
</dbReference>
<dbReference type="EMBL" id="JACOGD010000003">
    <property type="protein sequence ID" value="MBC3931334.1"/>
    <property type="molecule type" value="Genomic_DNA"/>
</dbReference>
<protein>
    <submittedName>
        <fullName evidence="7">Sensor histidine kinase</fullName>
    </submittedName>
</protein>
<dbReference type="CDD" id="cd16917">
    <property type="entry name" value="HATPase_UhpB-NarQ-NarX-like"/>
    <property type="match status" value="1"/>
</dbReference>
<keyword evidence="1" id="KW-0808">Transferase</keyword>
<dbReference type="Proteomes" id="UP000654304">
    <property type="component" value="Unassembled WGS sequence"/>
</dbReference>
<comment type="caution">
    <text evidence="7">The sequence shown here is derived from an EMBL/GenBank/DDBJ whole genome shotgun (WGS) entry which is preliminary data.</text>
</comment>
<dbReference type="SUPFAM" id="SSF55874">
    <property type="entry name" value="ATPase domain of HSP90 chaperone/DNA topoisomerase II/histidine kinase"/>
    <property type="match status" value="1"/>
</dbReference>
<keyword evidence="5" id="KW-1133">Transmembrane helix</keyword>
<feature type="transmembrane region" description="Helical" evidence="5">
    <location>
        <begin position="70"/>
        <end position="95"/>
    </location>
</feature>
<evidence type="ECO:0000313" key="7">
    <source>
        <dbReference type="EMBL" id="MBC3931334.1"/>
    </source>
</evidence>
<evidence type="ECO:0000256" key="2">
    <source>
        <dbReference type="ARBA" id="ARBA00022777"/>
    </source>
</evidence>
<evidence type="ECO:0000313" key="8">
    <source>
        <dbReference type="Proteomes" id="UP000654304"/>
    </source>
</evidence>
<dbReference type="Pfam" id="PF07730">
    <property type="entry name" value="HisKA_3"/>
    <property type="match status" value="1"/>
</dbReference>
<dbReference type="PANTHER" id="PTHR24421">
    <property type="entry name" value="NITRATE/NITRITE SENSOR PROTEIN NARX-RELATED"/>
    <property type="match status" value="1"/>
</dbReference>